<accession>A0A3P5XXN4</accession>
<name>A0A3P5XXN4_9RHOB</name>
<dbReference type="Pfam" id="PF13280">
    <property type="entry name" value="WYL"/>
    <property type="match status" value="1"/>
</dbReference>
<dbReference type="EMBL" id="UXAW01000138">
    <property type="protein sequence ID" value="VDC33957.1"/>
    <property type="molecule type" value="Genomic_DNA"/>
</dbReference>
<proteinExistence type="predicted"/>
<dbReference type="PROSITE" id="PS52050">
    <property type="entry name" value="WYL"/>
    <property type="match status" value="1"/>
</dbReference>
<evidence type="ECO:0000313" key="3">
    <source>
        <dbReference type="Proteomes" id="UP000277498"/>
    </source>
</evidence>
<protein>
    <recommendedName>
        <fullName evidence="1">WYL domain-containing protein</fullName>
    </recommendedName>
</protein>
<dbReference type="InterPro" id="IPR026881">
    <property type="entry name" value="WYL_dom"/>
</dbReference>
<dbReference type="PANTHER" id="PTHR34580">
    <property type="match status" value="1"/>
</dbReference>
<evidence type="ECO:0000259" key="1">
    <source>
        <dbReference type="Pfam" id="PF13280"/>
    </source>
</evidence>
<keyword evidence="3" id="KW-1185">Reference proteome</keyword>
<dbReference type="AlphaFoldDB" id="A0A3P5XXN4"/>
<feature type="domain" description="WYL" evidence="1">
    <location>
        <begin position="100"/>
        <end position="165"/>
    </location>
</feature>
<sequence length="187" mass="20974">MATLQAMGAPVRGEAGIGYQMEPGYFLPPLQFDADELDAIMLGTRLIVARGDSALSEAAQRVSAKVSAAMDGEAGEAYTRLPLRAVSRHSEKDTHAGVNLGLLRNAVRNKAMLDIRYLDLREIRSRRVARPLGLTMFDDVWLLTIWCETKADFRNLRVDRIESAEPTGRRFRPEPGKRFEDYLKKLP</sequence>
<evidence type="ECO:0000313" key="2">
    <source>
        <dbReference type="EMBL" id="VDC33957.1"/>
    </source>
</evidence>
<dbReference type="PANTHER" id="PTHR34580:SF3">
    <property type="entry name" value="PROTEIN PAFB"/>
    <property type="match status" value="1"/>
</dbReference>
<gene>
    <name evidence="2" type="ORF">XINFAN_04158</name>
</gene>
<organism evidence="2 3">
    <name type="scientific">Pseudogemmobacter humi</name>
    <dbReference type="NCBI Taxonomy" id="2483812"/>
    <lineage>
        <taxon>Bacteria</taxon>
        <taxon>Pseudomonadati</taxon>
        <taxon>Pseudomonadota</taxon>
        <taxon>Alphaproteobacteria</taxon>
        <taxon>Rhodobacterales</taxon>
        <taxon>Paracoccaceae</taxon>
        <taxon>Pseudogemmobacter</taxon>
    </lineage>
</organism>
<dbReference type="InterPro" id="IPR051534">
    <property type="entry name" value="CBASS_pafABC_assoc_protein"/>
</dbReference>
<reference evidence="2 3" key="1">
    <citation type="submission" date="2018-11" db="EMBL/GenBank/DDBJ databases">
        <authorList>
            <person name="Criscuolo A."/>
        </authorList>
    </citation>
    <scope>NUCLEOTIDE SEQUENCE [LARGE SCALE GENOMIC DNA]</scope>
    <source>
        <strain evidence="2">ACIP111625</strain>
    </source>
</reference>
<dbReference type="Proteomes" id="UP000277498">
    <property type="component" value="Unassembled WGS sequence"/>
</dbReference>